<name>A0A5B7EA25_PORTR</name>
<evidence type="ECO:0000313" key="2">
    <source>
        <dbReference type="EMBL" id="MPC30207.1"/>
    </source>
</evidence>
<feature type="region of interest" description="Disordered" evidence="1">
    <location>
        <begin position="545"/>
        <end position="604"/>
    </location>
</feature>
<dbReference type="Pfam" id="PF12796">
    <property type="entry name" value="Ank_2"/>
    <property type="match status" value="1"/>
</dbReference>
<protein>
    <submittedName>
        <fullName evidence="2">Uncharacterized protein</fullName>
    </submittedName>
</protein>
<organism evidence="2 3">
    <name type="scientific">Portunus trituberculatus</name>
    <name type="common">Swimming crab</name>
    <name type="synonym">Neptunus trituberculatus</name>
    <dbReference type="NCBI Taxonomy" id="210409"/>
    <lineage>
        <taxon>Eukaryota</taxon>
        <taxon>Metazoa</taxon>
        <taxon>Ecdysozoa</taxon>
        <taxon>Arthropoda</taxon>
        <taxon>Crustacea</taxon>
        <taxon>Multicrustacea</taxon>
        <taxon>Malacostraca</taxon>
        <taxon>Eumalacostraca</taxon>
        <taxon>Eucarida</taxon>
        <taxon>Decapoda</taxon>
        <taxon>Pleocyemata</taxon>
        <taxon>Brachyura</taxon>
        <taxon>Eubrachyura</taxon>
        <taxon>Portunoidea</taxon>
        <taxon>Portunidae</taxon>
        <taxon>Portuninae</taxon>
        <taxon>Portunus</taxon>
    </lineage>
</organism>
<evidence type="ECO:0000313" key="3">
    <source>
        <dbReference type="Proteomes" id="UP000324222"/>
    </source>
</evidence>
<reference evidence="2 3" key="1">
    <citation type="submission" date="2019-05" db="EMBL/GenBank/DDBJ databases">
        <title>Another draft genome of Portunus trituberculatus and its Hox gene families provides insights of decapod evolution.</title>
        <authorList>
            <person name="Jeong J.-H."/>
            <person name="Song I."/>
            <person name="Kim S."/>
            <person name="Choi T."/>
            <person name="Kim D."/>
            <person name="Ryu S."/>
            <person name="Kim W."/>
        </authorList>
    </citation>
    <scope>NUCLEOTIDE SEQUENCE [LARGE SCALE GENOMIC DNA]</scope>
    <source>
        <tissue evidence="2">Muscle</tissue>
    </source>
</reference>
<dbReference type="OrthoDB" id="539213at2759"/>
<feature type="compositionally biased region" description="Polar residues" evidence="1">
    <location>
        <begin position="647"/>
        <end position="659"/>
    </location>
</feature>
<dbReference type="Gene3D" id="1.25.40.20">
    <property type="entry name" value="Ankyrin repeat-containing domain"/>
    <property type="match status" value="1"/>
</dbReference>
<dbReference type="InterPro" id="IPR002110">
    <property type="entry name" value="Ankyrin_rpt"/>
</dbReference>
<feature type="compositionally biased region" description="Basic and acidic residues" evidence="1">
    <location>
        <begin position="572"/>
        <end position="592"/>
    </location>
</feature>
<keyword evidence="3" id="KW-1185">Reference proteome</keyword>
<gene>
    <name evidence="2" type="ORF">E2C01_023467</name>
</gene>
<accession>A0A5B7EA25</accession>
<dbReference type="SMART" id="SM00248">
    <property type="entry name" value="ANK"/>
    <property type="match status" value="5"/>
</dbReference>
<feature type="compositionally biased region" description="Acidic residues" evidence="1">
    <location>
        <begin position="545"/>
        <end position="571"/>
    </location>
</feature>
<feature type="region of interest" description="Disordered" evidence="1">
    <location>
        <begin position="636"/>
        <end position="659"/>
    </location>
</feature>
<comment type="caution">
    <text evidence="2">The sequence shown here is derived from an EMBL/GenBank/DDBJ whole genome shotgun (WGS) entry which is preliminary data.</text>
</comment>
<dbReference type="Proteomes" id="UP000324222">
    <property type="component" value="Unassembled WGS sequence"/>
</dbReference>
<sequence length="659" mass="73828">MAFRRQPFQGQIGMNETPLTTVISCGEFKAAEQIIESTSDPTYLNDGRGENIPLYMVLSNNCYAKNCRNLKLARLLVEKGASPNLRIPLRDLDLACPSPFEELVVYHEVLKSYVAGVSDVLFEEMEMYFETEELKLEFLTNTLDLDNEKCLPNLESCKKLIEQTSELIDIFLRYGSDPSVLTTFSHKSLFHWVIEHEDIDLAKRFLDTCRVNLNLCDVHGSTPLMDTILRNTPENSFAIYEAMCDTADTVDINACDCCGETALFRAVFAGATEMAVRLCQDGAKLKTVVCLSQVPMSTCKKPPDSTSLIYSGLLLERVSPMTTPFLAPLLADSLVQLRYSHVSTQDSNSDIFHPHKHLLDKIISASVSPLIDHGCFSNQIVASEVTSLLENTNYVMTKQVNPTDLLTLMFGQVSCGLRQLCVRTILDHSLMVSQVTSKLWPEEAPSVFCNHYCEGAVTKAKMEELVKILGLPQPFQIFFDIEAVKYLCCGLIMSYRSMECDQACYEESLFDDDDDDDESSSYEFSSVYADSDSLLFFSSDISEESSEEVDDLSDEDLSGSEEDVDVEDESKETEKSKEDTSKLKKIKYKQDDSSSDSESESENMRVVVETFCEDLAEGVAQDHPNVCCDKYQRLDDESTTTTESRENLTASDSISDSLC</sequence>
<evidence type="ECO:0000256" key="1">
    <source>
        <dbReference type="SAM" id="MobiDB-lite"/>
    </source>
</evidence>
<dbReference type="AlphaFoldDB" id="A0A5B7EA25"/>
<dbReference type="InterPro" id="IPR036770">
    <property type="entry name" value="Ankyrin_rpt-contain_sf"/>
</dbReference>
<proteinExistence type="predicted"/>
<dbReference type="SUPFAM" id="SSF48403">
    <property type="entry name" value="Ankyrin repeat"/>
    <property type="match status" value="1"/>
</dbReference>
<dbReference type="EMBL" id="VSRR010002212">
    <property type="protein sequence ID" value="MPC30207.1"/>
    <property type="molecule type" value="Genomic_DNA"/>
</dbReference>